<sequence>MTDRPKRAMTMREIREGLGHTVPADGIPEPTVQPTGYVVSCLPEGHDDRWTFTIQVKYAGDGLFAVRHGIRDYGTDGTWDYEPSWPEHGIDESVEWLNAHRFDHDTALRLAKQLAPTLTYRGRSVADVLAEETTRG</sequence>
<comment type="caution">
    <text evidence="1">The sequence shown here is derived from an EMBL/GenBank/DDBJ whole genome shotgun (WGS) entry which is preliminary data.</text>
</comment>
<accession>A0A243S8U2</accession>
<name>A0A243S8U2_9ACTN</name>
<evidence type="ECO:0000313" key="2">
    <source>
        <dbReference type="Proteomes" id="UP000195105"/>
    </source>
</evidence>
<evidence type="ECO:0000313" key="1">
    <source>
        <dbReference type="EMBL" id="OUD03341.1"/>
    </source>
</evidence>
<reference evidence="1 2" key="1">
    <citation type="submission" date="2017-05" db="EMBL/GenBank/DDBJ databases">
        <title>Biotechnological potential of actinobacteria isolated from South African environments.</title>
        <authorList>
            <person name="Le Roes-Hill M."/>
            <person name="Prins A."/>
            <person name="Durrell K.A."/>
        </authorList>
    </citation>
    <scope>NUCLEOTIDE SEQUENCE [LARGE SCALE GENOMIC DNA]</scope>
    <source>
        <strain evidence="1 2">HMC13</strain>
    </source>
</reference>
<gene>
    <name evidence="1" type="ORF">CA983_10045</name>
</gene>
<dbReference type="AlphaFoldDB" id="A0A243S8U2"/>
<organism evidence="1 2">
    <name type="scientific">Streptomyces swartbergensis</name>
    <dbReference type="NCBI Taxonomy" id="487165"/>
    <lineage>
        <taxon>Bacteria</taxon>
        <taxon>Bacillati</taxon>
        <taxon>Actinomycetota</taxon>
        <taxon>Actinomycetes</taxon>
        <taxon>Kitasatosporales</taxon>
        <taxon>Streptomycetaceae</taxon>
        <taxon>Streptomyces</taxon>
    </lineage>
</organism>
<dbReference type="EMBL" id="NGFN01000043">
    <property type="protein sequence ID" value="OUD03341.1"/>
    <property type="molecule type" value="Genomic_DNA"/>
</dbReference>
<proteinExistence type="predicted"/>
<dbReference type="RefSeq" id="WP_086600524.1">
    <property type="nucleotide sequence ID" value="NZ_NGFN01000043.1"/>
</dbReference>
<dbReference type="Proteomes" id="UP000195105">
    <property type="component" value="Unassembled WGS sequence"/>
</dbReference>
<protein>
    <submittedName>
        <fullName evidence="1">Uncharacterized protein</fullName>
    </submittedName>
</protein>
<keyword evidence="2" id="KW-1185">Reference proteome</keyword>